<accession>A0A9D1WJ63</accession>
<feature type="signal peptide" evidence="3">
    <location>
        <begin position="1"/>
        <end position="22"/>
    </location>
</feature>
<feature type="domain" description="Solute-binding protein family 3/N-terminal" evidence="4">
    <location>
        <begin position="1"/>
        <end position="172"/>
    </location>
</feature>
<dbReference type="PROSITE" id="PS51257">
    <property type="entry name" value="PROKAR_LIPOPROTEIN"/>
    <property type="match status" value="1"/>
</dbReference>
<dbReference type="Proteomes" id="UP000886817">
    <property type="component" value="Unassembled WGS sequence"/>
</dbReference>
<sequence>MKMKKKLLSVLLAMACVVSLSACGGSGSDTSGDSAQTEESASEEGEGSAIESKDDLAGKVIGVQLGTTGDIEASDEAIGAKEVKRYSKGSEAVQALKAGQIDCVIIDSQPAQKFVEKNDDLKILDEEFVEEEYAICLKKGNTELLDQMNQALQELKDEGVIDSIMSNYIGDDIGQTPYESPADVDRSNGTLVMATNAEFEPYEYREGDEIVGIDADIAQAICDKLGYELEIMDMEFDSILAAVQSGKADFGAAGMTVTEDRLQNVDFTDTYANASQVIIVQK</sequence>
<proteinExistence type="predicted"/>
<evidence type="ECO:0000313" key="5">
    <source>
        <dbReference type="EMBL" id="HIX60179.1"/>
    </source>
</evidence>
<dbReference type="PANTHER" id="PTHR35936">
    <property type="entry name" value="MEMBRANE-BOUND LYTIC MUREIN TRANSGLYCOSYLASE F"/>
    <property type="match status" value="1"/>
</dbReference>
<dbReference type="InterPro" id="IPR001638">
    <property type="entry name" value="Solute-binding_3/MltF_N"/>
</dbReference>
<comment type="caution">
    <text evidence="5">The sequence shown here is derived from an EMBL/GenBank/DDBJ whole genome shotgun (WGS) entry which is preliminary data.</text>
</comment>
<reference evidence="5" key="2">
    <citation type="submission" date="2021-04" db="EMBL/GenBank/DDBJ databases">
        <authorList>
            <person name="Gilroy R."/>
        </authorList>
    </citation>
    <scope>NUCLEOTIDE SEQUENCE</scope>
    <source>
        <strain evidence="5">ChiSjej1B19-8411</strain>
    </source>
</reference>
<dbReference type="SMART" id="SM00062">
    <property type="entry name" value="PBPb"/>
    <property type="match status" value="1"/>
</dbReference>
<dbReference type="Gene3D" id="3.40.190.10">
    <property type="entry name" value="Periplasmic binding protein-like II"/>
    <property type="match status" value="3"/>
</dbReference>
<evidence type="ECO:0000256" key="2">
    <source>
        <dbReference type="SAM" id="MobiDB-lite"/>
    </source>
</evidence>
<evidence type="ECO:0000256" key="3">
    <source>
        <dbReference type="SAM" id="SignalP"/>
    </source>
</evidence>
<dbReference type="SUPFAM" id="SSF53850">
    <property type="entry name" value="Periplasmic binding protein-like II"/>
    <property type="match status" value="2"/>
</dbReference>
<evidence type="ECO:0000256" key="1">
    <source>
        <dbReference type="ARBA" id="ARBA00022729"/>
    </source>
</evidence>
<protein>
    <submittedName>
        <fullName evidence="5">Transporter substrate-binding domain-containing protein</fullName>
    </submittedName>
</protein>
<feature type="region of interest" description="Disordered" evidence="2">
    <location>
        <begin position="24"/>
        <end position="51"/>
    </location>
</feature>
<dbReference type="Pfam" id="PF00497">
    <property type="entry name" value="SBP_bac_3"/>
    <property type="match status" value="1"/>
</dbReference>
<feature type="chain" id="PRO_5039371035" evidence="3">
    <location>
        <begin position="23"/>
        <end position="282"/>
    </location>
</feature>
<reference evidence="5" key="1">
    <citation type="journal article" date="2021" name="PeerJ">
        <title>Extensive microbial diversity within the chicken gut microbiome revealed by metagenomics and culture.</title>
        <authorList>
            <person name="Gilroy R."/>
            <person name="Ravi A."/>
            <person name="Getino M."/>
            <person name="Pursley I."/>
            <person name="Horton D.L."/>
            <person name="Alikhan N.F."/>
            <person name="Baker D."/>
            <person name="Gharbi K."/>
            <person name="Hall N."/>
            <person name="Watson M."/>
            <person name="Adriaenssens E.M."/>
            <person name="Foster-Nyarko E."/>
            <person name="Jarju S."/>
            <person name="Secka A."/>
            <person name="Antonio M."/>
            <person name="Oren A."/>
            <person name="Chaudhuri R.R."/>
            <person name="La Ragione R."/>
            <person name="Hildebrand F."/>
            <person name="Pallen M.J."/>
        </authorList>
    </citation>
    <scope>NUCLEOTIDE SEQUENCE</scope>
    <source>
        <strain evidence="5">ChiSjej1B19-8411</strain>
    </source>
</reference>
<dbReference type="PANTHER" id="PTHR35936:SF17">
    <property type="entry name" value="ARGININE-BINDING EXTRACELLULAR PROTEIN ARTP"/>
    <property type="match status" value="1"/>
</dbReference>
<name>A0A9D1WJ63_9FIRM</name>
<evidence type="ECO:0000313" key="6">
    <source>
        <dbReference type="Proteomes" id="UP000886817"/>
    </source>
</evidence>
<organism evidence="5 6">
    <name type="scientific">Candidatus Blautia gallistercoris</name>
    <dbReference type="NCBI Taxonomy" id="2838490"/>
    <lineage>
        <taxon>Bacteria</taxon>
        <taxon>Bacillati</taxon>
        <taxon>Bacillota</taxon>
        <taxon>Clostridia</taxon>
        <taxon>Lachnospirales</taxon>
        <taxon>Lachnospiraceae</taxon>
        <taxon>Blautia</taxon>
    </lineage>
</organism>
<dbReference type="AlphaFoldDB" id="A0A9D1WJ63"/>
<evidence type="ECO:0000259" key="4">
    <source>
        <dbReference type="SMART" id="SM00062"/>
    </source>
</evidence>
<keyword evidence="1 3" id="KW-0732">Signal</keyword>
<dbReference type="EMBL" id="DXEX01000231">
    <property type="protein sequence ID" value="HIX60179.1"/>
    <property type="molecule type" value="Genomic_DNA"/>
</dbReference>
<gene>
    <name evidence="5" type="ORF">IAA45_10780</name>
</gene>